<dbReference type="EMBL" id="BAABFA010000009">
    <property type="protein sequence ID" value="GAA4463986.1"/>
    <property type="molecule type" value="Genomic_DNA"/>
</dbReference>
<dbReference type="Pfam" id="PF01370">
    <property type="entry name" value="Epimerase"/>
    <property type="match status" value="1"/>
</dbReference>
<dbReference type="InterPro" id="IPR001509">
    <property type="entry name" value="Epimerase_deHydtase"/>
</dbReference>
<evidence type="ECO:0000313" key="4">
    <source>
        <dbReference type="Proteomes" id="UP001500067"/>
    </source>
</evidence>
<dbReference type="Proteomes" id="UP001500067">
    <property type="component" value="Unassembled WGS sequence"/>
</dbReference>
<gene>
    <name evidence="3" type="ORF">GCM10023093_13480</name>
</gene>
<comment type="caution">
    <text evidence="3">The sequence shown here is derived from an EMBL/GenBank/DDBJ whole genome shotgun (WGS) entry which is preliminary data.</text>
</comment>
<feature type="domain" description="NAD-dependent epimerase/dehydratase" evidence="2">
    <location>
        <begin position="6"/>
        <end position="274"/>
    </location>
</feature>
<organism evidence="3 4">
    <name type="scientific">Nemorincola caseinilytica</name>
    <dbReference type="NCBI Taxonomy" id="2054315"/>
    <lineage>
        <taxon>Bacteria</taxon>
        <taxon>Pseudomonadati</taxon>
        <taxon>Bacteroidota</taxon>
        <taxon>Chitinophagia</taxon>
        <taxon>Chitinophagales</taxon>
        <taxon>Chitinophagaceae</taxon>
        <taxon>Nemorincola</taxon>
    </lineage>
</organism>
<dbReference type="SUPFAM" id="SSF51735">
    <property type="entry name" value="NAD(P)-binding Rossmann-fold domains"/>
    <property type="match status" value="1"/>
</dbReference>
<dbReference type="RefSeq" id="WP_345080506.1">
    <property type="nucleotide sequence ID" value="NZ_BAABFA010000009.1"/>
</dbReference>
<keyword evidence="4" id="KW-1185">Reference proteome</keyword>
<sequence>MNNISILVTGGCGFVGSNLSLMLKEKYPSYTIVALDNLKRRGSELNLPKLKAAGIEFIHGDIRNREDLEMDRDFDFIIDAAAEPSVMAGMGAMLSYVINTNLTGTINTLELAARSKAKFIFLSTSRVYPISYLEDIKYTENTTRFDLPDGQVIPGVSSKGIAENFPLDKARSVYGSTKLASELLIEEFREFFDVNYVINRCGVIAGPHQMGKVDQGVMTLWVARHYWGRDVAYFGYGGTGKQVRDALHIFDLFDLVDHEIHNFDQVNGKTMNAGGGLASSVSLQELTAICAEVTGNKVGASSVMENRKGDIPLYITDNTRITEVTGWTPKRNVRDIVTDTFNWIHKNEQQLKPILNA</sequence>
<reference evidence="4" key="1">
    <citation type="journal article" date="2019" name="Int. J. Syst. Evol. Microbiol.">
        <title>The Global Catalogue of Microorganisms (GCM) 10K type strain sequencing project: providing services to taxonomists for standard genome sequencing and annotation.</title>
        <authorList>
            <consortium name="The Broad Institute Genomics Platform"/>
            <consortium name="The Broad Institute Genome Sequencing Center for Infectious Disease"/>
            <person name="Wu L."/>
            <person name="Ma J."/>
        </authorList>
    </citation>
    <scope>NUCLEOTIDE SEQUENCE [LARGE SCALE GENOMIC DNA]</scope>
    <source>
        <strain evidence="4">JCM 32105</strain>
    </source>
</reference>
<evidence type="ECO:0000256" key="1">
    <source>
        <dbReference type="ARBA" id="ARBA00007637"/>
    </source>
</evidence>
<evidence type="ECO:0000313" key="3">
    <source>
        <dbReference type="EMBL" id="GAA4463986.1"/>
    </source>
</evidence>
<comment type="similarity">
    <text evidence="1">Belongs to the NAD(P)-dependent epimerase/dehydratase family.</text>
</comment>
<name>A0ABP8NEA0_9BACT</name>
<dbReference type="Gene3D" id="3.40.50.720">
    <property type="entry name" value="NAD(P)-binding Rossmann-like Domain"/>
    <property type="match status" value="1"/>
</dbReference>
<evidence type="ECO:0000259" key="2">
    <source>
        <dbReference type="Pfam" id="PF01370"/>
    </source>
</evidence>
<protein>
    <submittedName>
        <fullName evidence="3">NAD-dependent epimerase/dehydratase family protein</fullName>
    </submittedName>
</protein>
<accession>A0ABP8NEA0</accession>
<dbReference type="InterPro" id="IPR036291">
    <property type="entry name" value="NAD(P)-bd_dom_sf"/>
</dbReference>
<proteinExistence type="inferred from homology"/>
<dbReference type="PANTHER" id="PTHR43000">
    <property type="entry name" value="DTDP-D-GLUCOSE 4,6-DEHYDRATASE-RELATED"/>
    <property type="match status" value="1"/>
</dbReference>